<proteinExistence type="predicted"/>
<evidence type="ECO:0000256" key="1">
    <source>
        <dbReference type="ARBA" id="ARBA00022723"/>
    </source>
</evidence>
<accession>A0A426ZT05</accession>
<dbReference type="EMBL" id="AMZH03005139">
    <property type="protein sequence ID" value="RRT67153.1"/>
    <property type="molecule type" value="Genomic_DNA"/>
</dbReference>
<evidence type="ECO:0000313" key="5">
    <source>
        <dbReference type="Proteomes" id="UP000287651"/>
    </source>
</evidence>
<dbReference type="Pfam" id="PF23166">
    <property type="entry name" value="Ig_N_CWD1"/>
    <property type="match status" value="1"/>
</dbReference>
<reference evidence="4 5" key="1">
    <citation type="journal article" date="2014" name="Agronomy (Basel)">
        <title>A Draft Genome Sequence for Ensete ventricosum, the Drought-Tolerant Tree Against Hunger.</title>
        <authorList>
            <person name="Harrison J."/>
            <person name="Moore K.A."/>
            <person name="Paszkiewicz K."/>
            <person name="Jones T."/>
            <person name="Grant M."/>
            <person name="Ambacheew D."/>
            <person name="Muzemil S."/>
            <person name="Studholme D.J."/>
        </authorList>
    </citation>
    <scope>NUCLEOTIDE SEQUENCE [LARGE SCALE GENOMIC DNA]</scope>
</reference>
<dbReference type="GO" id="GO:0046872">
    <property type="term" value="F:metal ion binding"/>
    <property type="evidence" value="ECO:0007669"/>
    <property type="project" value="UniProtKB-KW"/>
</dbReference>
<dbReference type="InterPro" id="IPR056301">
    <property type="entry name" value="GWD-like_N_Ig"/>
</dbReference>
<evidence type="ECO:0000259" key="3">
    <source>
        <dbReference type="Pfam" id="PF23166"/>
    </source>
</evidence>
<comment type="caution">
    <text evidence="4">The sequence shown here is derived from an EMBL/GenBank/DDBJ whole genome shotgun (WGS) entry which is preliminary data.</text>
</comment>
<feature type="domain" description="Alpha-glucan water dikinase-like N-terminal Ig-like" evidence="3">
    <location>
        <begin position="126"/>
        <end position="196"/>
    </location>
</feature>
<organism evidence="4 5">
    <name type="scientific">Ensete ventricosum</name>
    <name type="common">Abyssinian banana</name>
    <name type="synonym">Musa ensete</name>
    <dbReference type="NCBI Taxonomy" id="4639"/>
    <lineage>
        <taxon>Eukaryota</taxon>
        <taxon>Viridiplantae</taxon>
        <taxon>Streptophyta</taxon>
        <taxon>Embryophyta</taxon>
        <taxon>Tracheophyta</taxon>
        <taxon>Spermatophyta</taxon>
        <taxon>Magnoliopsida</taxon>
        <taxon>Liliopsida</taxon>
        <taxon>Zingiberales</taxon>
        <taxon>Musaceae</taxon>
        <taxon>Ensete</taxon>
    </lineage>
</organism>
<sequence length="198" mass="22480">MLLVRWKPILHCPPGEHPRRGLAWPLGPRRSLLLRRPIRSPAPAFLTISSSKFSQAGRARVRPIVRAGLAQTPSLADVENTEILFSETLPLMRSQTVKDPDDEDGNAVKQKRRIAPIYKEFPILKEEFVPNHMTVSVRRSDKTDKNIVQFDTDLPGDVVIHWGICKDDGRKWVIPSTPHPPATKIFRHKALQTLLQVK</sequence>
<dbReference type="Proteomes" id="UP000287651">
    <property type="component" value="Unassembled WGS sequence"/>
</dbReference>
<gene>
    <name evidence="4" type="ORF">B296_00001504</name>
</gene>
<dbReference type="AlphaFoldDB" id="A0A426ZT05"/>
<name>A0A426ZT05_ENSVE</name>
<protein>
    <recommendedName>
        <fullName evidence="3">Alpha-glucan water dikinase-like N-terminal Ig-like domain-containing protein</fullName>
    </recommendedName>
</protein>
<keyword evidence="1" id="KW-0479">Metal-binding</keyword>
<keyword evidence="2" id="KW-0119">Carbohydrate metabolism</keyword>
<evidence type="ECO:0000256" key="2">
    <source>
        <dbReference type="ARBA" id="ARBA00023277"/>
    </source>
</evidence>
<evidence type="ECO:0000313" key="4">
    <source>
        <dbReference type="EMBL" id="RRT67153.1"/>
    </source>
</evidence>